<feature type="domain" description="Fibronectin type-III" evidence="28">
    <location>
        <begin position="4963"/>
        <end position="5060"/>
    </location>
</feature>
<feature type="domain" description="Fibronectin type-III" evidence="28">
    <location>
        <begin position="2703"/>
        <end position="2798"/>
    </location>
</feature>
<dbReference type="WBParaSite" id="DME_0000322401-mRNA-1">
    <property type="protein sequence ID" value="DME_0000322401-mRNA-1"/>
    <property type="gene ID" value="DME_0000322401"/>
</dbReference>
<dbReference type="FunFam" id="2.60.40.10:FF:002083">
    <property type="entry name" value="Protein CBR-UNC-22"/>
    <property type="match status" value="1"/>
</dbReference>
<comment type="catalytic activity">
    <reaction evidence="22">
        <text>L-threonyl-[protein] + ATP = O-phospho-L-threonyl-[protein] + ADP + H(+)</text>
        <dbReference type="Rhea" id="RHEA:46608"/>
        <dbReference type="Rhea" id="RHEA-COMP:11060"/>
        <dbReference type="Rhea" id="RHEA-COMP:11605"/>
        <dbReference type="ChEBI" id="CHEBI:15378"/>
        <dbReference type="ChEBI" id="CHEBI:30013"/>
        <dbReference type="ChEBI" id="CHEBI:30616"/>
        <dbReference type="ChEBI" id="CHEBI:61977"/>
        <dbReference type="ChEBI" id="CHEBI:456216"/>
        <dbReference type="EC" id="2.7.11.1"/>
    </reaction>
</comment>
<feature type="domain" description="Fibronectin type-III" evidence="28">
    <location>
        <begin position="2307"/>
        <end position="2400"/>
    </location>
</feature>
<keyword evidence="14" id="KW-0106">Calcium</keyword>
<feature type="compositionally biased region" description="Basic and acidic residues" evidence="25">
    <location>
        <begin position="333"/>
        <end position="355"/>
    </location>
</feature>
<dbReference type="GO" id="GO:0005524">
    <property type="term" value="F:ATP binding"/>
    <property type="evidence" value="ECO:0007669"/>
    <property type="project" value="UniProtKB-UniRule"/>
</dbReference>
<feature type="domain" description="Ig-like" evidence="27">
    <location>
        <begin position="1918"/>
        <end position="2007"/>
    </location>
</feature>
<dbReference type="FunFam" id="2.60.40.10:FF:000051">
    <property type="entry name" value="Uncharacterized protein, isoform J"/>
    <property type="match status" value="4"/>
</dbReference>
<evidence type="ECO:0000256" key="21">
    <source>
        <dbReference type="ARBA" id="ARBA00023319"/>
    </source>
</evidence>
<keyword evidence="31" id="KW-1185">Reference proteome</keyword>
<evidence type="ECO:0000256" key="16">
    <source>
        <dbReference type="ARBA" id="ARBA00022842"/>
    </source>
</evidence>
<dbReference type="CDD" id="cd00096">
    <property type="entry name" value="Ig"/>
    <property type="match status" value="4"/>
</dbReference>
<keyword evidence="8" id="KW-0597">Phosphoprotein</keyword>
<dbReference type="Pfam" id="PF00069">
    <property type="entry name" value="Pkinase"/>
    <property type="match status" value="1"/>
</dbReference>
<dbReference type="GO" id="GO:0050793">
    <property type="term" value="P:regulation of developmental process"/>
    <property type="evidence" value="ECO:0007669"/>
    <property type="project" value="UniProtKB-ARBA"/>
</dbReference>
<feature type="region of interest" description="Disordered" evidence="25">
    <location>
        <begin position="333"/>
        <end position="409"/>
    </location>
</feature>
<dbReference type="PROSITE" id="PS50853">
    <property type="entry name" value="FN3"/>
    <property type="match status" value="31"/>
</dbReference>
<dbReference type="FunFam" id="2.60.40.10:FF:000127">
    <property type="entry name" value="titin isoform X1"/>
    <property type="match status" value="3"/>
</dbReference>
<dbReference type="CDD" id="cd00063">
    <property type="entry name" value="FN3"/>
    <property type="match status" value="31"/>
</dbReference>
<dbReference type="CDD" id="cd05748">
    <property type="entry name" value="Ig_Titin_like"/>
    <property type="match status" value="1"/>
</dbReference>
<dbReference type="InterPro" id="IPR007110">
    <property type="entry name" value="Ig-like_dom"/>
</dbReference>
<evidence type="ECO:0000259" key="28">
    <source>
        <dbReference type="PROSITE" id="PS50853"/>
    </source>
</evidence>
<dbReference type="Gene3D" id="3.30.200.20">
    <property type="entry name" value="Phosphorylase Kinase, domain 1"/>
    <property type="match status" value="1"/>
</dbReference>
<dbReference type="Proteomes" id="UP000038040">
    <property type="component" value="Unplaced"/>
</dbReference>
<feature type="domain" description="Fibronectin type-III" evidence="28">
    <location>
        <begin position="5344"/>
        <end position="5439"/>
    </location>
</feature>
<feature type="domain" description="Ig-like" evidence="27">
    <location>
        <begin position="202"/>
        <end position="291"/>
    </location>
</feature>
<feature type="domain" description="Fibronectin type-III" evidence="28">
    <location>
        <begin position="3779"/>
        <end position="3873"/>
    </location>
</feature>
<dbReference type="SMART" id="SM00409">
    <property type="entry name" value="IG"/>
    <property type="match status" value="25"/>
</dbReference>
<dbReference type="InterPro" id="IPR003599">
    <property type="entry name" value="Ig_sub"/>
</dbReference>
<reference evidence="32" key="1">
    <citation type="submission" date="2016-04" db="UniProtKB">
        <authorList>
            <consortium name="WormBaseParasite"/>
        </authorList>
    </citation>
    <scope>IDENTIFICATION</scope>
</reference>
<feature type="domain" description="Fibronectin type-III" evidence="28">
    <location>
        <begin position="1720"/>
        <end position="1813"/>
    </location>
</feature>
<feature type="domain" description="Ig-like" evidence="27">
    <location>
        <begin position="5444"/>
        <end position="5532"/>
    </location>
</feature>
<evidence type="ECO:0000313" key="30">
    <source>
        <dbReference type="Proteomes" id="UP000038040"/>
    </source>
</evidence>
<feature type="domain" description="Ig-like" evidence="27">
    <location>
        <begin position="3977"/>
        <end position="4063"/>
    </location>
</feature>
<evidence type="ECO:0000256" key="19">
    <source>
        <dbReference type="ARBA" id="ARBA00023157"/>
    </source>
</evidence>
<dbReference type="Pfam" id="PF00041">
    <property type="entry name" value="fn3"/>
    <property type="match status" value="31"/>
</dbReference>
<keyword evidence="7" id="KW-0723">Serine/threonine-protein kinase</keyword>
<feature type="binding site" evidence="24">
    <location>
        <position position="5810"/>
    </location>
    <ligand>
        <name>ATP</name>
        <dbReference type="ChEBI" id="CHEBI:30616"/>
    </ligand>
</feature>
<dbReference type="InterPro" id="IPR036116">
    <property type="entry name" value="FN3_sf"/>
</dbReference>
<evidence type="ECO:0000256" key="24">
    <source>
        <dbReference type="PROSITE-ProRule" id="PRU10141"/>
    </source>
</evidence>
<feature type="domain" description="Ig-like" evidence="27">
    <location>
        <begin position="1621"/>
        <end position="1712"/>
    </location>
</feature>
<feature type="domain" description="Ig-like" evidence="27">
    <location>
        <begin position="6226"/>
        <end position="6313"/>
    </location>
</feature>
<dbReference type="PROSITE" id="PS00108">
    <property type="entry name" value="PROTEIN_KINASE_ST"/>
    <property type="match status" value="1"/>
</dbReference>
<dbReference type="GO" id="GO:0046872">
    <property type="term" value="F:metal ion binding"/>
    <property type="evidence" value="ECO:0007669"/>
    <property type="project" value="UniProtKB-KW"/>
</dbReference>
<dbReference type="STRING" id="318479.A0A0N4U873"/>
<dbReference type="SUPFAM" id="SSF56112">
    <property type="entry name" value="Protein kinase-like (PK-like)"/>
    <property type="match status" value="1"/>
</dbReference>
<dbReference type="FunFam" id="2.60.40.10:FF:000160">
    <property type="entry name" value="Titin a"/>
    <property type="match status" value="9"/>
</dbReference>
<feature type="region of interest" description="Disordered" evidence="25">
    <location>
        <begin position="2092"/>
        <end position="2111"/>
    </location>
</feature>
<evidence type="ECO:0000313" key="32">
    <source>
        <dbReference type="WBParaSite" id="DME_0000322401-mRNA-1"/>
    </source>
</evidence>
<feature type="domain" description="Fibronectin type-III" evidence="28">
    <location>
        <begin position="5635"/>
        <end position="5728"/>
    </location>
</feature>
<feature type="domain" description="Fibronectin type-III" evidence="28">
    <location>
        <begin position="1415"/>
        <end position="1513"/>
    </location>
</feature>
<dbReference type="SMART" id="SM00408">
    <property type="entry name" value="IGc2"/>
    <property type="match status" value="21"/>
</dbReference>
<feature type="region of interest" description="Disordered" evidence="25">
    <location>
        <begin position="75"/>
        <end position="203"/>
    </location>
</feature>
<dbReference type="Gene3D" id="1.10.510.10">
    <property type="entry name" value="Transferase(Phosphotransferase) domain 1"/>
    <property type="match status" value="1"/>
</dbReference>
<dbReference type="InterPro" id="IPR036179">
    <property type="entry name" value="Ig-like_dom_sf"/>
</dbReference>
<dbReference type="PROSITE" id="PS50011">
    <property type="entry name" value="PROTEIN_KINASE_DOM"/>
    <property type="match status" value="1"/>
</dbReference>
<feature type="domain" description="Fibronectin type-III" evidence="28">
    <location>
        <begin position="3289"/>
        <end position="3385"/>
    </location>
</feature>
<dbReference type="Gene3D" id="2.60.40.10">
    <property type="entry name" value="Immunoglobulins"/>
    <property type="match status" value="56"/>
</dbReference>
<dbReference type="InterPro" id="IPR008271">
    <property type="entry name" value="Ser/Thr_kinase_AS"/>
</dbReference>
<dbReference type="GO" id="GO:0008307">
    <property type="term" value="F:structural constituent of muscle"/>
    <property type="evidence" value="ECO:0007669"/>
    <property type="project" value="TreeGrafter"/>
</dbReference>
<feature type="compositionally biased region" description="Basic and acidic residues" evidence="25">
    <location>
        <begin position="3286"/>
        <end position="3297"/>
    </location>
</feature>
<feature type="domain" description="Fibronectin type-III" evidence="28">
    <location>
        <begin position="1119"/>
        <end position="1210"/>
    </location>
</feature>
<dbReference type="GO" id="GO:0032982">
    <property type="term" value="C:myosin filament"/>
    <property type="evidence" value="ECO:0007669"/>
    <property type="project" value="UniProtKB-KW"/>
</dbReference>
<dbReference type="FunFam" id="2.60.40.10:FF:000107">
    <property type="entry name" value="Myosin, light chain kinase a"/>
    <property type="match status" value="4"/>
</dbReference>
<feature type="domain" description="Fibronectin type-III" evidence="28">
    <location>
        <begin position="3585"/>
        <end position="3679"/>
    </location>
</feature>
<evidence type="ECO:0000256" key="18">
    <source>
        <dbReference type="ARBA" id="ARBA00022889"/>
    </source>
</evidence>
<evidence type="ECO:0000256" key="9">
    <source>
        <dbReference type="ARBA" id="ARBA00022679"/>
    </source>
</evidence>
<feature type="domain" description="Fibronectin type-III" evidence="28">
    <location>
        <begin position="1525"/>
        <end position="1617"/>
    </location>
</feature>
<dbReference type="FunFam" id="2.60.40.10:FF:000003">
    <property type="entry name" value="Titin isoform E"/>
    <property type="match status" value="4"/>
</dbReference>
<feature type="domain" description="Ig-like" evidence="27">
    <location>
        <begin position="745"/>
        <end position="834"/>
    </location>
</feature>
<feature type="domain" description="Ig-like" evidence="27">
    <location>
        <begin position="840"/>
        <end position="931"/>
    </location>
</feature>
<feature type="domain" description="Fibronectin type-III" evidence="28">
    <location>
        <begin position="4070"/>
        <end position="4164"/>
    </location>
</feature>
<evidence type="ECO:0000256" key="5">
    <source>
        <dbReference type="ARBA" id="ARBA00022433"/>
    </source>
</evidence>
<feature type="domain" description="Fibronectin type-III" evidence="28">
    <location>
        <begin position="2115"/>
        <end position="2208"/>
    </location>
</feature>
<dbReference type="InterPro" id="IPR011009">
    <property type="entry name" value="Kinase-like_dom_sf"/>
</dbReference>
<feature type="domain" description="Fibronectin type-III" evidence="28">
    <location>
        <begin position="4469"/>
        <end position="4561"/>
    </location>
</feature>
<dbReference type="GO" id="GO:0005516">
    <property type="term" value="F:calmodulin binding"/>
    <property type="evidence" value="ECO:0007669"/>
    <property type="project" value="UniProtKB-KW"/>
</dbReference>
<proteinExistence type="inferred from homology"/>
<dbReference type="OrthoDB" id="504170at2759"/>
<feature type="domain" description="Fibronectin type-III" evidence="28">
    <location>
        <begin position="4567"/>
        <end position="4662"/>
    </location>
</feature>
<feature type="domain" description="Fibronectin type-III" evidence="28">
    <location>
        <begin position="5243"/>
        <end position="5338"/>
    </location>
</feature>
<keyword evidence="6" id="KW-0963">Cytoplasm</keyword>
<feature type="domain" description="Ig-like" evidence="27">
    <location>
        <begin position="1316"/>
        <end position="1408"/>
    </location>
</feature>
<dbReference type="EC" id="2.7.11.1" evidence="4"/>
<dbReference type="SUPFAM" id="SSF48726">
    <property type="entry name" value="Immunoglobulin"/>
    <property type="match status" value="25"/>
</dbReference>
<name>A0A0N4U873_DRAME</name>
<feature type="domain" description="Fibronectin type-III" evidence="28">
    <location>
        <begin position="1213"/>
        <end position="1317"/>
    </location>
</feature>
<feature type="domain" description="Fibronectin type-III" evidence="28">
    <location>
        <begin position="3194"/>
        <end position="3286"/>
    </location>
</feature>
<evidence type="ECO:0000256" key="23">
    <source>
        <dbReference type="ARBA" id="ARBA00048679"/>
    </source>
</evidence>
<feature type="domain" description="Ig-like" evidence="27">
    <location>
        <begin position="3096"/>
        <end position="3186"/>
    </location>
</feature>
<evidence type="ECO:0000256" key="15">
    <source>
        <dbReference type="ARBA" id="ARBA00022840"/>
    </source>
</evidence>
<dbReference type="PROSITE" id="PS50835">
    <property type="entry name" value="IG_LIKE"/>
    <property type="match status" value="21"/>
</dbReference>
<dbReference type="PANTHER" id="PTHR14340">
    <property type="entry name" value="MICROFIBRIL-ASSOCIATED GLYCOPROTEIN 3"/>
    <property type="match status" value="1"/>
</dbReference>
<dbReference type="GO" id="GO:0045214">
    <property type="term" value="P:sarcomere organization"/>
    <property type="evidence" value="ECO:0007669"/>
    <property type="project" value="TreeGrafter"/>
</dbReference>
<comment type="similarity">
    <text evidence="3">Belongs to the protein kinase superfamily. CAMK Ser/Thr protein kinase family.</text>
</comment>
<dbReference type="PROSITE" id="PS00107">
    <property type="entry name" value="PROTEIN_KINASE_ATP"/>
    <property type="match status" value="1"/>
</dbReference>
<feature type="domain" description="Fibronectin type-III" evidence="28">
    <location>
        <begin position="2602"/>
        <end position="2697"/>
    </location>
</feature>
<keyword evidence="12 24" id="KW-0547">Nucleotide-binding</keyword>
<feature type="region of interest" description="Disordered" evidence="25">
    <location>
        <begin position="3278"/>
        <end position="3297"/>
    </location>
</feature>
<dbReference type="PRINTS" id="PR00014">
    <property type="entry name" value="FNTYPEIII"/>
</dbReference>
<keyword evidence="20" id="KW-0514">Muscle protein</keyword>
<dbReference type="SMART" id="SM00220">
    <property type="entry name" value="S_TKc"/>
    <property type="match status" value="1"/>
</dbReference>
<dbReference type="InterPro" id="IPR000719">
    <property type="entry name" value="Prot_kinase_dom"/>
</dbReference>
<dbReference type="GO" id="GO:0004674">
    <property type="term" value="F:protein serine/threonine kinase activity"/>
    <property type="evidence" value="ECO:0007669"/>
    <property type="project" value="UniProtKB-KW"/>
</dbReference>
<feature type="domain" description="Ig-like" evidence="27">
    <location>
        <begin position="2504"/>
        <end position="2594"/>
    </location>
</feature>
<feature type="domain" description="Fibronectin type-III" evidence="28">
    <location>
        <begin position="1819"/>
        <end position="1914"/>
    </location>
</feature>
<evidence type="ECO:0000256" key="10">
    <source>
        <dbReference type="ARBA" id="ARBA00022723"/>
    </source>
</evidence>
<evidence type="ECO:0000256" key="1">
    <source>
        <dbReference type="ARBA" id="ARBA00001946"/>
    </source>
</evidence>
<comment type="subcellular location">
    <subcellularLocation>
        <location evidence="2">Cytoplasm</location>
    </subcellularLocation>
</comment>
<keyword evidence="19" id="KW-1015">Disulfide bond</keyword>
<feature type="domain" description="Ig-like" evidence="27">
    <location>
        <begin position="4666"/>
        <end position="4753"/>
    </location>
</feature>
<feature type="domain" description="Ig-like" evidence="27">
    <location>
        <begin position="5537"/>
        <end position="5630"/>
    </location>
</feature>
<feature type="domain" description="Fibronectin type-III" evidence="28">
    <location>
        <begin position="3486"/>
        <end position="3579"/>
    </location>
</feature>
<comment type="catalytic activity">
    <reaction evidence="23">
        <text>L-seryl-[protein] + ATP = O-phospho-L-seryl-[protein] + ADP + H(+)</text>
        <dbReference type="Rhea" id="RHEA:17989"/>
        <dbReference type="Rhea" id="RHEA-COMP:9863"/>
        <dbReference type="Rhea" id="RHEA-COMP:11604"/>
        <dbReference type="ChEBI" id="CHEBI:15378"/>
        <dbReference type="ChEBI" id="CHEBI:29999"/>
        <dbReference type="ChEBI" id="CHEBI:30616"/>
        <dbReference type="ChEBI" id="CHEBI:83421"/>
        <dbReference type="ChEBI" id="CHEBI:456216"/>
        <dbReference type="EC" id="2.7.11.1"/>
    </reaction>
</comment>
<organism evidence="30 32">
    <name type="scientific">Dracunculus medinensis</name>
    <name type="common">Guinea worm</name>
    <dbReference type="NCBI Taxonomy" id="318479"/>
    <lineage>
        <taxon>Eukaryota</taxon>
        <taxon>Metazoa</taxon>
        <taxon>Ecdysozoa</taxon>
        <taxon>Nematoda</taxon>
        <taxon>Chromadorea</taxon>
        <taxon>Rhabditida</taxon>
        <taxon>Spirurina</taxon>
        <taxon>Dracunculoidea</taxon>
        <taxon>Dracunculidae</taxon>
        <taxon>Dracunculus</taxon>
    </lineage>
</organism>
<feature type="domain" description="Fibronectin type-III" evidence="28">
    <location>
        <begin position="3879"/>
        <end position="3974"/>
    </location>
</feature>
<feature type="region of interest" description="Disordered" evidence="25">
    <location>
        <begin position="447"/>
        <end position="487"/>
    </location>
</feature>
<dbReference type="FunFam" id="1.10.510.10:FF:000321">
    <property type="entry name" value="Bent, isoform C"/>
    <property type="match status" value="1"/>
</dbReference>
<feature type="domain" description="Ig-like" evidence="27">
    <location>
        <begin position="2212"/>
        <end position="2295"/>
    </location>
</feature>
<feature type="domain" description="Ig-like" evidence="27">
    <location>
        <begin position="2802"/>
        <end position="2891"/>
    </location>
</feature>
<dbReference type="InterPro" id="IPR013098">
    <property type="entry name" value="Ig_I-set"/>
</dbReference>
<feature type="domain" description="Fibronectin type-III" evidence="28">
    <location>
        <begin position="4272"/>
        <end position="4367"/>
    </location>
</feature>
<keyword evidence="10" id="KW-0479">Metal-binding</keyword>
<dbReference type="SMART" id="SM00060">
    <property type="entry name" value="FN3"/>
    <property type="match status" value="31"/>
</dbReference>
<dbReference type="InterPro" id="IPR017441">
    <property type="entry name" value="Protein_kinase_ATP_BS"/>
</dbReference>
<evidence type="ECO:0000259" key="26">
    <source>
        <dbReference type="PROSITE" id="PS50011"/>
    </source>
</evidence>
<feature type="domain" description="Fibronectin type-III" evidence="28">
    <location>
        <begin position="4867"/>
        <end position="4960"/>
    </location>
</feature>
<evidence type="ECO:0000256" key="7">
    <source>
        <dbReference type="ARBA" id="ARBA00022527"/>
    </source>
</evidence>
<keyword evidence="15 24" id="KW-0067">ATP-binding</keyword>
<keyword evidence="18" id="KW-0130">Cell adhesion</keyword>
<feature type="domain" description="Ig-like" evidence="27">
    <location>
        <begin position="678"/>
        <end position="741"/>
    </location>
</feature>
<dbReference type="FunFam" id="2.60.40.10:FF:000557">
    <property type="entry name" value="Myosin binding protein Ha"/>
    <property type="match status" value="1"/>
</dbReference>
<dbReference type="InterPro" id="IPR013783">
    <property type="entry name" value="Ig-like_fold"/>
</dbReference>
<evidence type="ECO:0000256" key="25">
    <source>
        <dbReference type="SAM" id="MobiDB-lite"/>
    </source>
</evidence>
<dbReference type="GO" id="GO:0051239">
    <property type="term" value="P:regulation of multicellular organismal process"/>
    <property type="evidence" value="ECO:0007669"/>
    <property type="project" value="UniProtKB-ARBA"/>
</dbReference>
<feature type="domain" description="Fibronectin type-III" evidence="28">
    <location>
        <begin position="4170"/>
        <end position="4266"/>
    </location>
</feature>
<evidence type="ECO:0000256" key="22">
    <source>
        <dbReference type="ARBA" id="ARBA00047899"/>
    </source>
</evidence>
<feature type="compositionally biased region" description="Basic and acidic residues" evidence="25">
    <location>
        <begin position="168"/>
        <end position="177"/>
    </location>
</feature>
<gene>
    <name evidence="29" type="ORF">DME_LOCUS7383</name>
</gene>
<feature type="compositionally biased region" description="Basic and acidic residues" evidence="25">
    <location>
        <begin position="474"/>
        <end position="487"/>
    </location>
</feature>
<dbReference type="FunFam" id="3.30.200.20:FF:000249">
    <property type="entry name" value="twitchin isoform X2"/>
    <property type="match status" value="1"/>
</dbReference>
<evidence type="ECO:0000256" key="14">
    <source>
        <dbReference type="ARBA" id="ARBA00022837"/>
    </source>
</evidence>
<sequence length="6322" mass="703412">MECRVKSATRPITAWFKDGIPVQEGSLYRIVLSDLGDSSYLCLLEIHNPSTSDAGQYRCNIKNDQGETNANLLLNFEQDESEPQQEKRTPKKGLKSREGTPKKSLKSREGTPKKSMRSRTATPTQEIEMAGIENGALKPPKVEKVEPMEVDVSPTKRKSDAAALAPSGEKRPREKSASPRPKSPRRHKSKSKSPAPREMKQPPIIINALKSKKAHQGETVVLECELQCHRSTKITWFKDGRLVEPNADFKSDFDGRFAKLTINKLTSDKCGSYRCIANSDYGETKTSASVTLDSTGINLRNIKIYRNNRRKSLIIMKSHRKKVVPEIDIQKVETKSAKAETEVKKSADDSKLTDKKAKKSSLLKDNNNLKSEMEKDNEKKRTVSPRPSITKEESDEESQANDGIPSSGLTIPQHLRAKLMGQMTESQSMTIGDSEDEMTESISELPSITVQKAKKRPSAMADQAIGKRLSPRPSENENRARRRSSIDMRQENFQSLIDKPSTPLVASGPVGPPHIVEIPESVTVGENDTAVIKCKVEGNPVPTFKWTKGLRELMSGGRIKETTDSNGTITLIMQKCRSQDDGPYTLTIENEHGTDSVTVKLLVTASEPGLDFRAKLKHRESSMSTRDDSLSAKGNERQMSEAERRQSLFPGKKLEKWEVPLEDKTVQQQVDKICEWKCTYSRPNAKIRWYKDKKEIFSGGLKYKIVIEKAVCTLIINNPEVEDSGKYTCEANGVPTTAILTVEEPPMKYNFINPLPNTQEIYRTKQGILTCKVNNKRAPLVWHRNGKAISESDPRFIIENDAVGRFTITIKEVIQEDQGEWMAKITNDVFSKVQVYVEEPRTTFVIPMKSQKVTENEIAVFECDVNDKDGEVEWYHDGIKIPIDGKKYIAEAINRKRRLTISGAKLEDHGEYKCTTKDDQTLGQLIVDALNKFIVKLKDVEVFEKDDDTKTPGIWSRMGKIITSMPGGKYETSSRSGVHTLKISKIELTEGETYEINVGGLEGSCNVTVLEAEKRPVLDWKPKKIEMEVGKPEEIKVPFSIKGARRGDPKPVLLRNGKPVDLEKMKDLIEVVINGDVAEIKFKNPKKEDTGKWALELSNSGGTALAPFEVFVKDKPKPPKGPLEANNISAKGCDLKWNAPEPQEGVPIKGYIVEIQENQGKWTKVAETKTTELQVRDLKENGEYKFRVKAVNEVGESEPLTGDSFIAKDAYTPPGKPKNMEAVDIDKDSLTLQWQPPENDGGAPIEKYIVERRDKSMKTWDEIGTVAAEPEKTVFSIVDNTVAEGKEYYYRVKAVNKAGPGDPCDHGRPFKIVAKPEAPGFPGGGIHDLRLKVGETIKYDIAIVGEPLPEVTWIACGKPLKASERCKMTTERGKHVLKVENAKREDTGQYTITLKNASGKCDSTATVTVVSKPLPPKGPLNVTDICGDGAVLDWKPPDDDGGEPLLEYVVEAQDIDNKGHFVPVGKVSANETKLKITGLKNKGNYKFRQILDFTSVKAVNKEGESDPLSTDQYILIKDPWDEPGKPGKPQITDYDADRIDLEWEPPSKDGGAPIEEYIIEMKDPRSKNWVECARSPTTNASIKNLKEGNEYQFRVKAVNKAGPGQPSEASERQIAKSKFVPAWLKHEALRSMTIKAGQTAHWDVAIGGEPPPEVNWFKGDIPLAKNDLIQIEIIKNERTILSVQSATRADCGKYKLMVKNSTGKDEEAADLTVLDKPGKPRGPLQVSDIFDSNCNLAWKPPEDDGGEPIDHYEVEKLDVESGRWVPCAKVKDTKAHVEGLKKGQTYQFRVKAVNREGVSDPLATDGSIVAKNPYDEPGRTNAPEITDWDSDRVNLAWDPPANDGGAPITDYIIEKKSRHGREWSECGRTNGPICEAEIRDLKEGEEYQFRIKAVNKAGPGQPSDPSRKIIAKPRNLKPRIDRNSMKTVTIKVGQGHEFSVPIIGEPPPELKWSFNDKPIENDPRIKIVNEDYHTTFSLTDATRRHAGKYTLTASNINGTDTNSVDIIVIGKPSAPEGPLEVSDIHDTHMNLEWKPPLDDGGCPIDHYNIEKMDLATGRWVPCGRADGTSATVTNLQPGKTYQFRIRAVNKEGESDPLTSEGDGFLAKNPYDVPNKVNKPELVDWDKDHVDLQWQAPDDGGAPIQEYIIEKKDKRGRWEEAMRVPGGQTSATVPNLKEGEEYQFRIIAKNKAGLSEPSDPSDRVIAKPRRLAPHIHREDVDDTVVKVGQPVKFTIHIDGEPPPKVSWTCDGKSVHADIGIDNADYVTKFAISKAVRKQSGKYTITATNEYGTDSVTFDIKVKGKPGKPKGPLDVTNVFEDRATLNWQPPEDDGGEPIDHYEIERMDTKDGIWVPCGRSKDTEFLADGLTKDKHYKFRVKAVNIEGDSEPLETDKTIHAKNPFDKPGKPGRPTPVDWDKDHVDLEWAKPVDDGGAPIQEYIVEKRSKYSRWEPAITVPADSTSATVPDLTAGEEYEFRIIAVNKGGASEPSDPSQSVIAKPRNLPPKIDRSALTAIQVKAGHTISFDVPVEGEPPPTITWIMPDGRELKHGGRVKLDNPDYRTKLQIRSTERGDSGIFTIRAVNSNGQDTATVEINITDKPSSPEGPLNVTDVHADHVTLDWKPPLDDGGLPIENYTIEKFDVSTGHWVPCVKVDGGQTTAVVDGLIQGHEYKFRVCAVNAEGESEPLETIGNTLAKNPYDVPGKTSKPEVTDWDKDRVDLKWNPPVNDGGAPIEGYIIEKKGKFDSSWKEAKEVPADQLSATIDGLKQGEEYEFRIRAKNKAGPGDPSEPCDPIVTKPRHLAPHIDRSAIEEIKVRAGTEFQLNIPVSGEPPPEVTWTFNDAPVESTDRMKIDNIDYRTKFIVKRALRSDTGTYLITAKNDSGMDTAEVKVTVLDRPGEPEGPIKISDINKNGCKLEWKEPKDDGGADITHYVIEKQDVNTLRWTPCGEAQGTSFNVSDLTAGHEYKFRVRACNKYGESDPLESITPITAKDPFDTAGKPGTPEITDWDKDHVDLQWTPPSDDGGAPIEKYIVEKKLASGEWQFAEEVPADQTTATVGHLKQGATYQFRVKAINKAGASTPSDPSRSIVMKPRHLPPKIDRAALLEIRIKAGETIAFNVGVEGEPNPKVSWFINDTPLTTSDHTKIDNSIDNRTILKTINATRRDSGIYKIVAVNDSGKDEADVKVIVLDVPGVPNGPLDVRDICKDSCTLKWKEPDDDGGSPISHYIVEKQEGNGRWVPCGESSDTTLRVNKLIEGQTYKFRVKAVNRQGQSEPLTTLSSITAKNPYDEPGKPTDVKPVDWDKDHVDLEWKAPQNDGGAPIENYIIEKKDEFGDWTPCATVPGSMTKATAPNLIAGRTYQFRVRAVNRAGKGEPSDPTEGIVAKPRRLAPKINLGGLFDLRIRAGMPIRINVDYEGEPTPKAFWKISDKLVTDNNRVNITTKDKHSEVVIPSSVRGDSGVYTITVENEHGKDKASCTVTVLDVPNAPEGPVKFDNITKEGCILSWKPPLDDGGSDIINYIIEKMDTTRGTWQEVGRSPTCEAKVNKLVNGKEYKFRIKAVNLQGESKPLESDAMIARNQFDVSKPPSKPEISDWDADRIDIEWKPPSDNGGSPIKNYIIEKKEKGSPLWTEAGQTRGAKTSFSATGLKPGAEYEFRVIAVNEAGPSNPSEPSDAQMAKARYVKPEILTQQRKFKIKAGLSLTIEAEFIGSPDPTVEWSFKENQPLAPQLIVNSKTGVTTIFIPSAKRSENGNYTLYLKNEIGETSGIFEVNVQDRPAAPKGPIEVSDITKDSCVLSWEPPEDDGGAEITNYVVEKRDTNSNTWVPVSTFVAGTSIVVPKLHEGHEYEFRIMAENINGRSDPLSTESPVLAKDPFGTPGKPGRPEITDTDVDHISLQWTPPKDDGGNPISHYDIEHKDLKTGRWIKINTAPVKSTSFTDDRIQEGHTYEYRVIAVNKAGPGKPSDPSIPAIAKPMFQPPIFELGIDGKEFRVRVGEPLDITVPYIGSPTPIIKWLKNGQELANIETDDSKTRLYIPVSKRTDSGPCKIKASNSCGDAEANIKISVLDRPSPPEGPIAYPETSRRTVTLTWKPPKDDGGSEITGYRIEYQQTGSNVWEKALDNAMSTTYTVKSLDHGKEYRFRVRAENMVGLSDPLDGFPVIVKDSFDPPGAPSTPEILKYDTNSVSLKWNPPKSDGGSPILGYIIEKFEKKGGGDWLPIKMGLIRGTDAIVSGLAEGETYQFRVRAVNAAGEGIPSNGSEPVTCRPYIMPPGPPDQPRVGKITKNSAEITWLRPAKDGGAPINGYIIEKRKPGTSEWIPCNDKLVKETRLVVTPLPENDQYEFRVKAVNSAGEGEPSKPSDIVTIQDQPGRPCLDLSGLKDVTVRAGETIEIKIPYSGGNPKPIAEIFNGGKEIFEDDRTKIEVGPDYVKLTTVSSKRSDAGPYRISLSNRFGRDNGKLNVNVLDAPGKPIGPLSATDISGDAMTLHWSPPLDDGGGHVTNYVVEKKEPNGTWVKVGQPIGTSFRVRNLENGKPYEFRVSAENQYGVGEPLQTIEPIIAKNPFNTPGPPGQPEAIATAEEAITLQWSRPLYDGGSPITGYILEKREEGTREWSKCVFGPLNDIRYKVTSLTPRKKYEFRVAAVNAAGQGDYSENSIPIAAQLEVTRPRVLPSLLAHDVIAVAGTPAKILIPFASSPAPEIIWKKNGILIDENNKRPKVESNDFLTQLSYDKCERGDSGTYSVKLENDAGSDNVNIHFIVVDKPNPPRNLAVSDITPDSCILNWEPPNDDGGSPITNYIIEKCHVRSGLDNTWEKACSFVRGNSYDVRGLMENEKYKFRVRAENQYGISDPVEIKDAITAKYQFKVPSQPNAPSVREMDNTWVDLEWDAPSDGGSKILGYNVQYKEASSGKWIPANMQLINGQNFRINNLRDQGEYEFRIIAKNAAGFSKPSEPFKLKLRSKFAPPGPPTQISADSIGRNHVTLKWVPPLDDGGSKITGYIVEAREIGNSWRIVSDYNVIQPEFTVSNLIEFHDYEFRITALNKIGKGPPSLPSSPIKIRELGGSKPQIVVKPADITSPYNRRAIFICEAVGRPEPEAKWLRNGREIPEGARYRTESQNGVFRLIIREVWDIDSGEYTCEVSNVFGTPPVIEKDIGNGIYADGELVRLKVYFSGTGPFKYQLTLNKEEISPDHPNIHLVDFDNHAILTIPSIHNSEAGRYELTISNESGEASTSFWLNVTGLPSAPQGPLLISSISKSQATLSWKPPVNDGGARLLGYIIEKKDSTKEEWTEVANLIKDINHLVSGLFEGHEYEFRVSAVNQNGQGPPLMSDGSIVARLPFDPPLAPGKPEVTEMLDDQVMLTWNRPQSDGGGRVRGYMIEKREIGSEIWQKCNQNPYPSANYRANNLIEGREYEFRVFAVNDAGSSEASTSVMFKFSSSSSGKAPEITSPLSDISGEKHRSVKLECSFNGIPTPEIRWYRGLKELVDTSKYTIINKRTSQMLIINDLQSEDADEYSCRASNEFGCRSTKAQLSIRSKPRIFVPPRYHGGYEAEKDSNIEFKVPFKASPRPTSYWMKNGERITESEKYKIITDEKFSILQISNASKIDLGEYRLVVENEIGSDSGYINLKVTDLPDPPRFPVVENILDEAVILSWKPPEFDGGAFITNYIVEKRESGTEKWTQCSKTRYTYLTIEGLQPKQTYQFRISAVNKYGTSKPCEPTTPTSIPEARYRRKGYDVDDLGKIVYGKGVPSGNYDSYVFDVWKEYYPQPVETKRESIYDYYDILEEIGTGAFGVVHRCVERSTGRTFAAKFVNTPNDSDKSTVRKEINTMSALRNPRLINLHDAFEEDQAMIMVYEFMSGGELFEKVSDINNHMSEKEAIEYMRQVCEGLRHMHEMNYVHLDLKPENIMFTTKTSNQLKLIDFGLTAKLDPRQIVKVTTGTAEFAAPEVASNQPIGFYTDMWSVGVLTYILLSGLSPFGGITDDETLKNVRNCDWNMDDPCFDNISQNAKDFIQKLLILNPGNRMNIHEALQHPWLNDIPKKSEQIPSEKYYSVRDSVKQRYSAWPEPNPSLGRISNFSSLKIHRPDEYRIHDAWFNREEGQPRFIMKPLNETCYVGDTAVFNCRIISATPLTVTWHKDGVELKQSMKFIKKYDSNKYTMIINRVKIDEDGEYIIRAKNSYGTTEEKVYLTVLKTAETEAPKRNEAPRKINRQKEIISINELRNAPKFSFHLRPRLIQKNQSCKLICNVQSNPPPKIEWLKDGVTVNEDHLQISYKSGVCTLEIFRCKPKDSGVYTCRATNESGSDSTECNVIVQGNFFFFR</sequence>
<evidence type="ECO:0000256" key="12">
    <source>
        <dbReference type="ARBA" id="ARBA00022741"/>
    </source>
</evidence>
<feature type="compositionally biased region" description="Basic and acidic residues" evidence="25">
    <location>
        <begin position="95"/>
        <end position="112"/>
    </location>
</feature>
<dbReference type="Proteomes" id="UP000274756">
    <property type="component" value="Unassembled WGS sequence"/>
</dbReference>
<feature type="domain" description="Fibronectin type-III" evidence="28">
    <location>
        <begin position="2899"/>
        <end position="2992"/>
    </location>
</feature>
<accession>A0A0N4U873</accession>
<evidence type="ECO:0000259" key="27">
    <source>
        <dbReference type="PROSITE" id="PS50835"/>
    </source>
</evidence>
<feature type="domain" description="Ig-like" evidence="27">
    <location>
        <begin position="6103"/>
        <end position="6191"/>
    </location>
</feature>
<evidence type="ECO:0000313" key="31">
    <source>
        <dbReference type="Proteomes" id="UP000274756"/>
    </source>
</evidence>
<evidence type="ECO:0000256" key="2">
    <source>
        <dbReference type="ARBA" id="ARBA00004496"/>
    </source>
</evidence>
<feature type="domain" description="Fibronectin type-III" evidence="28">
    <location>
        <begin position="2998"/>
        <end position="3092"/>
    </location>
</feature>
<keyword evidence="21" id="KW-0393">Immunoglobulin domain</keyword>
<feature type="compositionally biased region" description="Basic residues" evidence="25">
    <location>
        <begin position="182"/>
        <end position="191"/>
    </location>
</feature>
<comment type="cofactor">
    <cofactor evidence="1">
        <name>Mg(2+)</name>
        <dbReference type="ChEBI" id="CHEBI:18420"/>
    </cofactor>
</comment>
<evidence type="ECO:0000256" key="6">
    <source>
        <dbReference type="ARBA" id="ARBA00022490"/>
    </source>
</evidence>
<dbReference type="GO" id="GO:0048738">
    <property type="term" value="P:cardiac muscle tissue development"/>
    <property type="evidence" value="ECO:0007669"/>
    <property type="project" value="TreeGrafter"/>
</dbReference>
<keyword evidence="16" id="KW-0460">Magnesium</keyword>
<evidence type="ECO:0000256" key="11">
    <source>
        <dbReference type="ARBA" id="ARBA00022737"/>
    </source>
</evidence>
<dbReference type="GO" id="GO:0007155">
    <property type="term" value="P:cell adhesion"/>
    <property type="evidence" value="ECO:0007669"/>
    <property type="project" value="UniProtKB-KW"/>
</dbReference>
<evidence type="ECO:0000313" key="29">
    <source>
        <dbReference type="EMBL" id="VDN57410.1"/>
    </source>
</evidence>
<reference evidence="29 31" key="2">
    <citation type="submission" date="2018-11" db="EMBL/GenBank/DDBJ databases">
        <authorList>
            <consortium name="Pathogen Informatics"/>
        </authorList>
    </citation>
    <scope>NUCLEOTIDE SEQUENCE [LARGE SCALE GENOMIC DNA]</scope>
</reference>
<dbReference type="FunFam" id="2.60.40.10:FF:000034">
    <property type="entry name" value="Titin isoform A"/>
    <property type="match status" value="1"/>
</dbReference>
<feature type="domain" description="Fibronectin type-III" evidence="28">
    <location>
        <begin position="4764"/>
        <end position="4860"/>
    </location>
</feature>
<protein>
    <recommendedName>
        <fullName evidence="4">non-specific serine/threonine protein kinase</fullName>
        <ecNumber evidence="4">2.7.11.1</ecNumber>
    </recommendedName>
</protein>
<feature type="domain" description="Ig-like" evidence="27">
    <location>
        <begin position="513"/>
        <end position="604"/>
    </location>
</feature>
<dbReference type="FunFam" id="2.60.40.10:FF:000056">
    <property type="entry name" value="twitchin isoform X4"/>
    <property type="match status" value="10"/>
</dbReference>
<dbReference type="EMBL" id="UYYG01001160">
    <property type="protein sequence ID" value="VDN57410.1"/>
    <property type="molecule type" value="Genomic_DNA"/>
</dbReference>
<feature type="domain" description="Ig-like" evidence="27">
    <location>
        <begin position="3684"/>
        <end position="3773"/>
    </location>
</feature>
<dbReference type="InterPro" id="IPR003961">
    <property type="entry name" value="FN3_dom"/>
</dbReference>
<dbReference type="SUPFAM" id="SSF49265">
    <property type="entry name" value="Fibronectin type III"/>
    <property type="match status" value="17"/>
</dbReference>
<feature type="domain" description="Ig-like" evidence="27">
    <location>
        <begin position="5065"/>
        <end position="5154"/>
    </location>
</feature>
<evidence type="ECO:0000256" key="8">
    <source>
        <dbReference type="ARBA" id="ARBA00022553"/>
    </source>
</evidence>
<keyword evidence="17" id="KW-0112">Calmodulin-binding</keyword>
<keyword evidence="9" id="KW-0808">Transferase</keyword>
<dbReference type="FunFam" id="2.60.40.10:FF:000567">
    <property type="entry name" value="Uncharacterized protein, isoform G"/>
    <property type="match status" value="3"/>
</dbReference>
<keyword evidence="13" id="KW-0418">Kinase</keyword>
<evidence type="ECO:0000256" key="20">
    <source>
        <dbReference type="ARBA" id="ARBA00023179"/>
    </source>
</evidence>
<feature type="domain" description="Ig-like" evidence="27">
    <location>
        <begin position="1"/>
        <end position="75"/>
    </location>
</feature>
<evidence type="ECO:0000256" key="4">
    <source>
        <dbReference type="ARBA" id="ARBA00012513"/>
    </source>
</evidence>
<dbReference type="InterPro" id="IPR003598">
    <property type="entry name" value="Ig_sub2"/>
</dbReference>
<feature type="region of interest" description="Disordered" evidence="25">
    <location>
        <begin position="422"/>
        <end position="441"/>
    </location>
</feature>
<dbReference type="FunFam" id="2.60.40.10:FF:000031">
    <property type="entry name" value="Myosin-binding protein C, slow type"/>
    <property type="match status" value="6"/>
</dbReference>
<evidence type="ECO:0000256" key="17">
    <source>
        <dbReference type="ARBA" id="ARBA00022860"/>
    </source>
</evidence>
<dbReference type="FunFam" id="2.60.40.10:FF:001232">
    <property type="entry name" value="Immunoglobulin-like and fibronectin type III domain-containing 1"/>
    <property type="match status" value="1"/>
</dbReference>
<evidence type="ECO:0000256" key="3">
    <source>
        <dbReference type="ARBA" id="ARBA00006692"/>
    </source>
</evidence>
<keyword evidence="11" id="KW-0677">Repeat</keyword>
<feature type="domain" description="Protein kinase" evidence="26">
    <location>
        <begin position="5781"/>
        <end position="6036"/>
    </location>
</feature>
<dbReference type="GO" id="GO:0031430">
    <property type="term" value="C:M band"/>
    <property type="evidence" value="ECO:0007669"/>
    <property type="project" value="TreeGrafter"/>
</dbReference>
<feature type="domain" description="Fibronectin type-III" evidence="28">
    <location>
        <begin position="2015"/>
        <end position="2109"/>
    </location>
</feature>
<dbReference type="PANTHER" id="PTHR14340:SF9">
    <property type="entry name" value="FIBRONECTIN TYPE-III DOMAIN-CONTAINING PROTEIN"/>
    <property type="match status" value="1"/>
</dbReference>
<evidence type="ECO:0000256" key="13">
    <source>
        <dbReference type="ARBA" id="ARBA00022777"/>
    </source>
</evidence>
<keyword evidence="5" id="KW-0787">Thick filament</keyword>
<feature type="region of interest" description="Disordered" evidence="25">
    <location>
        <begin position="2484"/>
        <end position="2503"/>
    </location>
</feature>
<dbReference type="FunFam" id="2.60.40.10:FF:000147">
    <property type="entry name" value="Myosin light chain kinase"/>
    <property type="match status" value="1"/>
</dbReference>
<feature type="compositionally biased region" description="Basic and acidic residues" evidence="25">
    <location>
        <begin position="371"/>
        <end position="381"/>
    </location>
</feature>
<feature type="region of interest" description="Disordered" evidence="25">
    <location>
        <begin position="617"/>
        <end position="645"/>
    </location>
</feature>
<dbReference type="Pfam" id="PF07679">
    <property type="entry name" value="I-set"/>
    <property type="match status" value="24"/>
</dbReference>
<feature type="domain" description="Fibronectin type-III" evidence="28">
    <location>
        <begin position="2406"/>
        <end position="2500"/>
    </location>
</feature>